<reference evidence="3 4" key="1">
    <citation type="journal article" date="2020" name="Nature">
        <title>Six reference-quality genomes reveal evolution of bat adaptations.</title>
        <authorList>
            <person name="Jebb D."/>
            <person name="Huang Z."/>
            <person name="Pippel M."/>
            <person name="Hughes G.M."/>
            <person name="Lavrichenko K."/>
            <person name="Devanna P."/>
            <person name="Winkler S."/>
            <person name="Jermiin L.S."/>
            <person name="Skirmuntt E.C."/>
            <person name="Katzourakis A."/>
            <person name="Burkitt-Gray L."/>
            <person name="Ray D.A."/>
            <person name="Sullivan K.A.M."/>
            <person name="Roscito J.G."/>
            <person name="Kirilenko B.M."/>
            <person name="Davalos L.M."/>
            <person name="Corthals A.P."/>
            <person name="Power M.L."/>
            <person name="Jones G."/>
            <person name="Ransome R.D."/>
            <person name="Dechmann D.K.N."/>
            <person name="Locatelli A.G."/>
            <person name="Puechmaille S.J."/>
            <person name="Fedrigo O."/>
            <person name="Jarvis E.D."/>
            <person name="Hiller M."/>
            <person name="Vernes S.C."/>
            <person name="Myers E.W."/>
            <person name="Teeling E.C."/>
        </authorList>
    </citation>
    <scope>NUCLEOTIDE SEQUENCE [LARGE SCALE GENOMIC DNA]</scope>
    <source>
        <strain evidence="3">MMyoMyo1</strain>
        <tissue evidence="3">Flight muscle</tissue>
    </source>
</reference>
<sequence>MSPSEGAASAWEPDGEQRPVALESEGLRLLPAPAPAPVSPWEPAAAAKLGWAWGGLSLLELIFPGWPRRLLSFFPIYFFLLESKRWASGSWDPWALACATRPRCAPSPTLAPLFSFAGSCNFLSWAPALLLRVEMERSGSEGVSPALLLVLLLWEPLLPAVSWEMDSGRMNLGVPSLGYTFTVIPNGQPWCEIQGQVNGNTFLHYTCGGDRVRLISVLEMNATPAWSEQRDALQYVVEELKKTLLDIRAEIPATSGPLSLQGSMMCEQDSNGLTTASWEFGLDGQKSLRFDTKNGHWTVLHGEGILLKQTLASDRAMTDLLVRTSTGDCRKWLQQVLCPLSTQAAPTTATATVPPKATTNTPIPSVLPVILTCAIIVGLLGWALK</sequence>
<keyword evidence="4" id="KW-1185">Reference proteome</keyword>
<dbReference type="InterPro" id="IPR050208">
    <property type="entry name" value="MHC_class-I_related"/>
</dbReference>
<evidence type="ECO:0000313" key="3">
    <source>
        <dbReference type="EMBL" id="KAF6379162.1"/>
    </source>
</evidence>
<dbReference type="GO" id="GO:0002476">
    <property type="term" value="P:antigen processing and presentation of endogenous peptide antigen via MHC class Ib"/>
    <property type="evidence" value="ECO:0007669"/>
    <property type="project" value="TreeGrafter"/>
</dbReference>
<keyword evidence="2" id="KW-0812">Transmembrane</keyword>
<dbReference type="PANTHER" id="PTHR16675:SF268">
    <property type="entry name" value="UL16-BINDING PROTEIN 1"/>
    <property type="match status" value="1"/>
</dbReference>
<evidence type="ECO:0000313" key="4">
    <source>
        <dbReference type="Proteomes" id="UP000527355"/>
    </source>
</evidence>
<keyword evidence="2" id="KW-0472">Membrane</keyword>
<dbReference type="AlphaFoldDB" id="A0A7J7ZXX7"/>
<keyword evidence="1" id="KW-0325">Glycoprotein</keyword>
<dbReference type="VEuPathDB" id="HostDB:LOC118676875"/>
<dbReference type="InterPro" id="IPR011162">
    <property type="entry name" value="MHC_I/II-like_Ag-recog"/>
</dbReference>
<organism evidence="3 4">
    <name type="scientific">Myotis myotis</name>
    <name type="common">Greater mouse-eared bat</name>
    <name type="synonym">Vespertilio myotis</name>
    <dbReference type="NCBI Taxonomy" id="51298"/>
    <lineage>
        <taxon>Eukaryota</taxon>
        <taxon>Metazoa</taxon>
        <taxon>Chordata</taxon>
        <taxon>Craniata</taxon>
        <taxon>Vertebrata</taxon>
        <taxon>Euteleostomi</taxon>
        <taxon>Mammalia</taxon>
        <taxon>Eutheria</taxon>
        <taxon>Laurasiatheria</taxon>
        <taxon>Chiroptera</taxon>
        <taxon>Yangochiroptera</taxon>
        <taxon>Vespertilionidae</taxon>
        <taxon>Myotis</taxon>
    </lineage>
</organism>
<dbReference type="SUPFAM" id="SSF54452">
    <property type="entry name" value="MHC antigen-recognition domain"/>
    <property type="match status" value="1"/>
</dbReference>
<dbReference type="InterPro" id="IPR037055">
    <property type="entry name" value="MHC_I-like_Ag-recog_sf"/>
</dbReference>
<proteinExistence type="predicted"/>
<name>A0A7J7ZXX7_MYOMY</name>
<evidence type="ECO:0000256" key="1">
    <source>
        <dbReference type="ARBA" id="ARBA00023180"/>
    </source>
</evidence>
<dbReference type="Gene3D" id="3.30.500.10">
    <property type="entry name" value="MHC class I-like antigen recognition-like"/>
    <property type="match status" value="1"/>
</dbReference>
<comment type="caution">
    <text evidence="3">The sequence shown here is derived from an EMBL/GenBank/DDBJ whole genome shotgun (WGS) entry which is preliminary data.</text>
</comment>
<dbReference type="PANTHER" id="PTHR16675">
    <property type="entry name" value="MHC CLASS I-RELATED"/>
    <property type="match status" value="1"/>
</dbReference>
<dbReference type="GO" id="GO:0009897">
    <property type="term" value="C:external side of plasma membrane"/>
    <property type="evidence" value="ECO:0007669"/>
    <property type="project" value="TreeGrafter"/>
</dbReference>
<dbReference type="EMBL" id="JABWUV010000002">
    <property type="protein sequence ID" value="KAF6379162.1"/>
    <property type="molecule type" value="Genomic_DNA"/>
</dbReference>
<dbReference type="Proteomes" id="UP000527355">
    <property type="component" value="Unassembled WGS sequence"/>
</dbReference>
<protein>
    <recommendedName>
        <fullName evidence="5">MHC class I-like antigen recognition-like domain-containing protein</fullName>
    </recommendedName>
</protein>
<evidence type="ECO:0008006" key="5">
    <source>
        <dbReference type="Google" id="ProtNLM"/>
    </source>
</evidence>
<keyword evidence="2" id="KW-1133">Transmembrane helix</keyword>
<dbReference type="GO" id="GO:0001916">
    <property type="term" value="P:positive regulation of T cell mediated cytotoxicity"/>
    <property type="evidence" value="ECO:0007669"/>
    <property type="project" value="TreeGrafter"/>
</dbReference>
<gene>
    <name evidence="3" type="ORF">mMyoMyo1_009988</name>
</gene>
<dbReference type="GO" id="GO:0005615">
    <property type="term" value="C:extracellular space"/>
    <property type="evidence" value="ECO:0007669"/>
    <property type="project" value="TreeGrafter"/>
</dbReference>
<dbReference type="GO" id="GO:0006955">
    <property type="term" value="P:immune response"/>
    <property type="evidence" value="ECO:0007669"/>
    <property type="project" value="TreeGrafter"/>
</dbReference>
<accession>A0A7J7ZXX7</accession>
<dbReference type="GO" id="GO:0002486">
    <property type="term" value="P:antigen processing and presentation of endogenous peptide antigen via MHC class I via ER pathway, TAP-independent"/>
    <property type="evidence" value="ECO:0007669"/>
    <property type="project" value="TreeGrafter"/>
</dbReference>
<feature type="transmembrane region" description="Helical" evidence="2">
    <location>
        <begin position="365"/>
        <end position="384"/>
    </location>
</feature>
<evidence type="ECO:0000256" key="2">
    <source>
        <dbReference type="SAM" id="Phobius"/>
    </source>
</evidence>